<keyword evidence="1 3" id="KW-0853">WD repeat</keyword>
<evidence type="ECO:0000256" key="3">
    <source>
        <dbReference type="PROSITE-ProRule" id="PRU00221"/>
    </source>
</evidence>
<dbReference type="InterPro" id="IPR019775">
    <property type="entry name" value="WD40_repeat_CS"/>
</dbReference>
<accession>A0A177BBD1</accession>
<dbReference type="OrthoDB" id="2013972at2759"/>
<name>A0A177BBD1_9BILA</name>
<dbReference type="PROSITE" id="PS50294">
    <property type="entry name" value="WD_REPEATS_REGION"/>
    <property type="match status" value="2"/>
</dbReference>
<comment type="caution">
    <text evidence="4">The sequence shown here is derived from an EMBL/GenBank/DDBJ whole genome shotgun (WGS) entry which is preliminary data.</text>
</comment>
<keyword evidence="5" id="KW-1185">Reference proteome</keyword>
<dbReference type="AlphaFoldDB" id="A0A177BBD1"/>
<evidence type="ECO:0000256" key="2">
    <source>
        <dbReference type="ARBA" id="ARBA00022737"/>
    </source>
</evidence>
<dbReference type="EMBL" id="LWCA01000097">
    <property type="protein sequence ID" value="OAF70933.1"/>
    <property type="molecule type" value="Genomic_DNA"/>
</dbReference>
<protein>
    <submittedName>
        <fullName evidence="4">Uncharacterized protein</fullName>
    </submittedName>
</protein>
<dbReference type="InterPro" id="IPR036322">
    <property type="entry name" value="WD40_repeat_dom_sf"/>
</dbReference>
<evidence type="ECO:0000313" key="4">
    <source>
        <dbReference type="EMBL" id="OAF70933.1"/>
    </source>
</evidence>
<dbReference type="SUPFAM" id="SSF50978">
    <property type="entry name" value="WD40 repeat-like"/>
    <property type="match status" value="1"/>
</dbReference>
<keyword evidence="2" id="KW-0677">Repeat</keyword>
<reference evidence="4 5" key="1">
    <citation type="submission" date="2016-04" db="EMBL/GenBank/DDBJ databases">
        <title>The genome of Intoshia linei affirms orthonectids as highly simplified spiralians.</title>
        <authorList>
            <person name="Mikhailov K.V."/>
            <person name="Slusarev G.S."/>
            <person name="Nikitin M.A."/>
            <person name="Logacheva M.D."/>
            <person name="Penin A."/>
            <person name="Aleoshin V."/>
            <person name="Panchin Y.V."/>
        </authorList>
    </citation>
    <scope>NUCLEOTIDE SEQUENCE [LARGE SCALE GENOMIC DNA]</scope>
    <source>
        <strain evidence="4">Intl2013</strain>
        <tissue evidence="4">Whole animal</tissue>
    </source>
</reference>
<dbReference type="InterPro" id="IPR015943">
    <property type="entry name" value="WD40/YVTN_repeat-like_dom_sf"/>
</dbReference>
<dbReference type="Pfam" id="PF00400">
    <property type="entry name" value="WD40"/>
    <property type="match status" value="2"/>
</dbReference>
<evidence type="ECO:0000313" key="5">
    <source>
        <dbReference type="Proteomes" id="UP000078046"/>
    </source>
</evidence>
<feature type="repeat" description="WD" evidence="3">
    <location>
        <begin position="314"/>
        <end position="352"/>
    </location>
</feature>
<dbReference type="SMART" id="SM00320">
    <property type="entry name" value="WD40"/>
    <property type="match status" value="5"/>
</dbReference>
<dbReference type="InterPro" id="IPR050349">
    <property type="entry name" value="WD_LIS1/nudF_dynein_reg"/>
</dbReference>
<dbReference type="PROSITE" id="PS50082">
    <property type="entry name" value="WD_REPEATS_2"/>
    <property type="match status" value="2"/>
</dbReference>
<dbReference type="PROSITE" id="PS51257">
    <property type="entry name" value="PROKAR_LIPOPROTEIN"/>
    <property type="match status" value="1"/>
</dbReference>
<dbReference type="PANTHER" id="PTHR44129">
    <property type="entry name" value="WD REPEAT-CONTAINING PROTEIN POP1"/>
    <property type="match status" value="1"/>
</dbReference>
<dbReference type="Gene3D" id="2.130.10.10">
    <property type="entry name" value="YVTN repeat-like/Quinoprotein amine dehydrogenase"/>
    <property type="match status" value="2"/>
</dbReference>
<proteinExistence type="predicted"/>
<gene>
    <name evidence="4" type="ORF">A3Q56_01272</name>
</gene>
<feature type="repeat" description="WD" evidence="3">
    <location>
        <begin position="231"/>
        <end position="266"/>
    </location>
</feature>
<dbReference type="Proteomes" id="UP000078046">
    <property type="component" value="Unassembled WGS sequence"/>
</dbReference>
<dbReference type="InterPro" id="IPR001680">
    <property type="entry name" value="WD40_rpt"/>
</dbReference>
<organism evidence="4 5">
    <name type="scientific">Intoshia linei</name>
    <dbReference type="NCBI Taxonomy" id="1819745"/>
    <lineage>
        <taxon>Eukaryota</taxon>
        <taxon>Metazoa</taxon>
        <taxon>Spiralia</taxon>
        <taxon>Lophotrochozoa</taxon>
        <taxon>Mesozoa</taxon>
        <taxon>Orthonectida</taxon>
        <taxon>Rhopaluridae</taxon>
        <taxon>Intoshia</taxon>
    </lineage>
</organism>
<sequence length="352" mass="40811">MIHDVKNNGVHYIIFFSCARIGSRTLLESIPTFTKKENVNCIYAIGKSHDSSNNMNKSKSVVLCMIYCFKENLLIGGTEYGDIYLWEYEKKFSEDIVFDYDSSARTYGNLDTIESEIGSELNEFTKSLTYSFVCKYIMKEHNMCINSLVLIEQDIIYLVSCCANNMICLWDITNKKFLYQFRINKSLELDGVGNLAYIYNLSHLAFSYTDCNICIFNFDNKNSQINVKYILDKHTDNINNILYNSIKETLVTSSEDGGIRIWDTNNNYCCIYFLQCELTAQIMCINLNTGSIVVAIDNIIKVFHHEEFYVTDAYTGHENTIKKLIHLKKEKKYLTMSNDKTIRFWNTLNSPN</sequence>
<dbReference type="PROSITE" id="PS00678">
    <property type="entry name" value="WD_REPEATS_1"/>
    <property type="match status" value="1"/>
</dbReference>
<evidence type="ECO:0000256" key="1">
    <source>
        <dbReference type="ARBA" id="ARBA00022574"/>
    </source>
</evidence>